<feature type="transmembrane region" description="Helical" evidence="2">
    <location>
        <begin position="195"/>
        <end position="213"/>
    </location>
</feature>
<dbReference type="InterPro" id="IPR036291">
    <property type="entry name" value="NAD(P)-bd_dom_sf"/>
</dbReference>
<evidence type="ECO:0000313" key="5">
    <source>
        <dbReference type="Proteomes" id="UP000193498"/>
    </source>
</evidence>
<dbReference type="GO" id="GO:0005886">
    <property type="term" value="C:plasma membrane"/>
    <property type="evidence" value="ECO:0007669"/>
    <property type="project" value="TreeGrafter"/>
</dbReference>
<feature type="domain" description="Pyrroline-5-carboxylate reductase catalytic N-terminal" evidence="3">
    <location>
        <begin position="31"/>
        <end position="117"/>
    </location>
</feature>
<keyword evidence="2" id="KW-0812">Transmembrane</keyword>
<keyword evidence="2" id="KW-1133">Transmembrane helix</keyword>
<reference evidence="4 5" key="1">
    <citation type="submission" date="2016-07" db="EMBL/GenBank/DDBJ databases">
        <title>Pervasive Adenine N6-methylation of Active Genes in Fungi.</title>
        <authorList>
            <consortium name="DOE Joint Genome Institute"/>
            <person name="Mondo S.J."/>
            <person name="Dannebaum R.O."/>
            <person name="Kuo R.C."/>
            <person name="Labutti K."/>
            <person name="Haridas S."/>
            <person name="Kuo A."/>
            <person name="Salamov A."/>
            <person name="Ahrendt S.R."/>
            <person name="Lipzen A."/>
            <person name="Sullivan W."/>
            <person name="Andreopoulos W.B."/>
            <person name="Clum A."/>
            <person name="Lindquist E."/>
            <person name="Daum C."/>
            <person name="Ramamoorthy G.K."/>
            <person name="Gryganskyi A."/>
            <person name="Culley D."/>
            <person name="Magnuson J.K."/>
            <person name="James T.Y."/>
            <person name="O'Malley M.A."/>
            <person name="Stajich J.E."/>
            <person name="Spatafora J.W."/>
            <person name="Visel A."/>
            <person name="Grigoriev I.V."/>
        </authorList>
    </citation>
    <scope>NUCLEOTIDE SEQUENCE [LARGE SCALE GENOMIC DNA]</scope>
    <source>
        <strain evidence="4 5">CBS 931.73</strain>
    </source>
</reference>
<dbReference type="InterPro" id="IPR028939">
    <property type="entry name" value="P5C_Rdtase_cat_N"/>
</dbReference>
<name>A0A1Y1YQJ2_9FUNG</name>
<keyword evidence="2" id="KW-0472">Membrane</keyword>
<dbReference type="EMBL" id="MCFE01000088">
    <property type="protein sequence ID" value="ORY00084.1"/>
    <property type="molecule type" value="Genomic_DNA"/>
</dbReference>
<gene>
    <name evidence="4" type="ORF">K493DRAFT_299073</name>
</gene>
<evidence type="ECO:0000313" key="4">
    <source>
        <dbReference type="EMBL" id="ORY00084.1"/>
    </source>
</evidence>
<dbReference type="GO" id="GO:0052851">
    <property type="term" value="F:ferric-chelate reductase (NADPH) activity"/>
    <property type="evidence" value="ECO:0007669"/>
    <property type="project" value="TreeGrafter"/>
</dbReference>
<dbReference type="InterPro" id="IPR051267">
    <property type="entry name" value="STEAP_metalloreductase"/>
</dbReference>
<keyword evidence="5" id="KW-1185">Reference proteome</keyword>
<dbReference type="InParanoid" id="A0A1Y1YQJ2"/>
<evidence type="ECO:0000256" key="2">
    <source>
        <dbReference type="SAM" id="Phobius"/>
    </source>
</evidence>
<dbReference type="Pfam" id="PF03807">
    <property type="entry name" value="F420_oxidored"/>
    <property type="match status" value="1"/>
</dbReference>
<dbReference type="Proteomes" id="UP000193498">
    <property type="component" value="Unassembled WGS sequence"/>
</dbReference>
<protein>
    <recommendedName>
        <fullName evidence="3">Pyrroline-5-carboxylate reductase catalytic N-terminal domain-containing protein</fullName>
    </recommendedName>
</protein>
<evidence type="ECO:0000259" key="3">
    <source>
        <dbReference type="Pfam" id="PF03807"/>
    </source>
</evidence>
<dbReference type="GO" id="GO:0015677">
    <property type="term" value="P:copper ion import"/>
    <property type="evidence" value="ECO:0007669"/>
    <property type="project" value="TreeGrafter"/>
</dbReference>
<accession>A0A1Y1YQJ2</accession>
<dbReference type="AlphaFoldDB" id="A0A1Y1YQJ2"/>
<dbReference type="PANTHER" id="PTHR14239">
    <property type="entry name" value="DUDULIN-RELATED"/>
    <property type="match status" value="1"/>
</dbReference>
<proteinExistence type="predicted"/>
<dbReference type="Gene3D" id="3.40.50.720">
    <property type="entry name" value="NAD(P)-binding Rossmann-like Domain"/>
    <property type="match status" value="1"/>
</dbReference>
<evidence type="ECO:0000256" key="1">
    <source>
        <dbReference type="ARBA" id="ARBA00023002"/>
    </source>
</evidence>
<dbReference type="STRING" id="1314790.A0A1Y1YQJ2"/>
<organism evidence="4 5">
    <name type="scientific">Basidiobolus meristosporus CBS 931.73</name>
    <dbReference type="NCBI Taxonomy" id="1314790"/>
    <lineage>
        <taxon>Eukaryota</taxon>
        <taxon>Fungi</taxon>
        <taxon>Fungi incertae sedis</taxon>
        <taxon>Zoopagomycota</taxon>
        <taxon>Entomophthoromycotina</taxon>
        <taxon>Basidiobolomycetes</taxon>
        <taxon>Basidiobolales</taxon>
        <taxon>Basidiobolaceae</taxon>
        <taxon>Basidiobolus</taxon>
    </lineage>
</organism>
<dbReference type="SUPFAM" id="SSF51735">
    <property type="entry name" value="NAD(P)-binding Rossmann-fold domains"/>
    <property type="match status" value="1"/>
</dbReference>
<comment type="caution">
    <text evidence="4">The sequence shown here is derived from an EMBL/GenBank/DDBJ whole genome shotgun (WGS) entry which is preliminary data.</text>
</comment>
<dbReference type="GO" id="GO:0008823">
    <property type="term" value="F:cupric reductase (NADH) activity"/>
    <property type="evidence" value="ECO:0007669"/>
    <property type="project" value="TreeGrafter"/>
</dbReference>
<dbReference type="GO" id="GO:0005768">
    <property type="term" value="C:endosome"/>
    <property type="evidence" value="ECO:0007669"/>
    <property type="project" value="TreeGrafter"/>
</dbReference>
<dbReference type="OrthoDB" id="550646at2759"/>
<dbReference type="PANTHER" id="PTHR14239:SF0">
    <property type="entry name" value="F420-DEPENDENT NADP REDUCTASE"/>
    <property type="match status" value="1"/>
</dbReference>
<sequence>MTELNGRITSFIDMDEKPVVTTSTLRIEDSRIGIIGTGWYGRALAVRLVACGIDIMIGSRDPTKVEFELPCKAVTHEEVISSCSTIFLTIPWAHHKAFAEQFRDALGGKTIIDVSNPSNRKESLEGGFCIAERLQVLLPGSKIVKGFNTISAYSLQNDVRKVNQQFSYTPVNSGALSNAREIEALPLAFFEEWRIPFYFAVVVYLAFVLYVVITEYAIKKSPINDFPLVHRATDERHSLQAVSDLASSLAQSSKKPWSPWFRRDSNPWLHGSNRLIPFIPKPLHIPRPARPVLRQSIHIAVWDIMHLLATKYFQQPELARMALHPVPSWLAGTLHRIHARLADHHAVLEKCAHRKATIHQLG</sequence>
<keyword evidence="1" id="KW-0560">Oxidoreductase</keyword>